<comment type="caution">
    <text evidence="1">The sequence shown here is derived from an EMBL/GenBank/DDBJ whole genome shotgun (WGS) entry which is preliminary data.</text>
</comment>
<sequence>MEGSLEEQAGRHCSTDLLQSGRAKRNKAVSEDRPVVFCVSSREEVDVTAAALLKKLDITRRARWTEVVESIDFTHSSRKAWQTINQLTGRNTTPHSCPVTANAIASQLLKNGRFPDADKAFARLTSREVSCISGAASVDSNLSGEFTAEELSEAMSKLKPGKSPGRDNIHPDSQRLGAVPLS</sequence>
<protein>
    <submittedName>
        <fullName evidence="1">Uncharacterized protein</fullName>
    </submittedName>
</protein>
<keyword evidence="2" id="KW-1185">Reference proteome</keyword>
<name>A0ACB9WY29_CHAAC</name>
<dbReference type="Proteomes" id="UP001057452">
    <property type="component" value="Chromosome 10"/>
</dbReference>
<accession>A0ACB9WY29</accession>
<proteinExistence type="predicted"/>
<gene>
    <name evidence="1" type="ORF">KUCAC02_003984</name>
</gene>
<dbReference type="EMBL" id="CM043794">
    <property type="protein sequence ID" value="KAI4818682.1"/>
    <property type="molecule type" value="Genomic_DNA"/>
</dbReference>
<organism evidence="1 2">
    <name type="scientific">Chaenocephalus aceratus</name>
    <name type="common">Blackfin icefish</name>
    <name type="synonym">Chaenichthys aceratus</name>
    <dbReference type="NCBI Taxonomy" id="36190"/>
    <lineage>
        <taxon>Eukaryota</taxon>
        <taxon>Metazoa</taxon>
        <taxon>Chordata</taxon>
        <taxon>Craniata</taxon>
        <taxon>Vertebrata</taxon>
        <taxon>Euteleostomi</taxon>
        <taxon>Actinopterygii</taxon>
        <taxon>Neopterygii</taxon>
        <taxon>Teleostei</taxon>
        <taxon>Neoteleostei</taxon>
        <taxon>Acanthomorphata</taxon>
        <taxon>Eupercaria</taxon>
        <taxon>Perciformes</taxon>
        <taxon>Notothenioidei</taxon>
        <taxon>Channichthyidae</taxon>
        <taxon>Chaenocephalus</taxon>
    </lineage>
</organism>
<evidence type="ECO:0000313" key="2">
    <source>
        <dbReference type="Proteomes" id="UP001057452"/>
    </source>
</evidence>
<evidence type="ECO:0000313" key="1">
    <source>
        <dbReference type="EMBL" id="KAI4818682.1"/>
    </source>
</evidence>
<reference evidence="1" key="1">
    <citation type="submission" date="2022-05" db="EMBL/GenBank/DDBJ databases">
        <title>Chromosome-level genome of Chaenocephalus aceratus.</title>
        <authorList>
            <person name="Park H."/>
        </authorList>
    </citation>
    <scope>NUCLEOTIDE SEQUENCE</scope>
    <source>
        <strain evidence="1">KU_202001</strain>
    </source>
</reference>